<reference evidence="2 3" key="1">
    <citation type="journal article" date="2019" name="Int. J. Syst. Evol. Microbiol.">
        <title>The Global Catalogue of Microorganisms (GCM) 10K type strain sequencing project: providing services to taxonomists for standard genome sequencing and annotation.</title>
        <authorList>
            <consortium name="The Broad Institute Genomics Platform"/>
            <consortium name="The Broad Institute Genome Sequencing Center for Infectious Disease"/>
            <person name="Wu L."/>
            <person name="Ma J."/>
        </authorList>
    </citation>
    <scope>NUCLEOTIDE SEQUENCE [LARGE SCALE GENOMIC DNA]</scope>
    <source>
        <strain evidence="2 3">GX26</strain>
    </source>
</reference>
<comment type="caution">
    <text evidence="2">The sequence shown here is derived from an EMBL/GenBank/DDBJ whole genome shotgun (WGS) entry which is preliminary data.</text>
</comment>
<keyword evidence="1" id="KW-1133">Transmembrane helix</keyword>
<organism evidence="2 3">
    <name type="scientific">Halorubellus litoreus</name>
    <dbReference type="NCBI Taxonomy" id="755308"/>
    <lineage>
        <taxon>Archaea</taxon>
        <taxon>Methanobacteriati</taxon>
        <taxon>Methanobacteriota</taxon>
        <taxon>Stenosarchaea group</taxon>
        <taxon>Halobacteria</taxon>
        <taxon>Halobacteriales</taxon>
        <taxon>Halorubellaceae</taxon>
        <taxon>Halorubellus</taxon>
    </lineage>
</organism>
<evidence type="ECO:0000313" key="3">
    <source>
        <dbReference type="Proteomes" id="UP001596395"/>
    </source>
</evidence>
<feature type="transmembrane region" description="Helical" evidence="1">
    <location>
        <begin position="73"/>
        <end position="97"/>
    </location>
</feature>
<accession>A0ABD5VIK3</accession>
<keyword evidence="1" id="KW-0472">Membrane</keyword>
<name>A0ABD5VIK3_9EURY</name>
<dbReference type="RefSeq" id="WP_336349713.1">
    <property type="nucleotide sequence ID" value="NZ_JAZAQL010000002.1"/>
</dbReference>
<dbReference type="EMBL" id="JBHSXN010000002">
    <property type="protein sequence ID" value="MFC6952726.1"/>
    <property type="molecule type" value="Genomic_DNA"/>
</dbReference>
<keyword evidence="3" id="KW-1185">Reference proteome</keyword>
<feature type="transmembrane region" description="Helical" evidence="1">
    <location>
        <begin position="103"/>
        <end position="123"/>
    </location>
</feature>
<keyword evidence="1" id="KW-0812">Transmembrane</keyword>
<gene>
    <name evidence="2" type="ORF">ACFQGB_07595</name>
</gene>
<dbReference type="Proteomes" id="UP001596395">
    <property type="component" value="Unassembled WGS sequence"/>
</dbReference>
<evidence type="ECO:0000256" key="1">
    <source>
        <dbReference type="SAM" id="Phobius"/>
    </source>
</evidence>
<proteinExistence type="predicted"/>
<sequence length="137" mass="13890">MSSTRRTETLVHAAAVLLAFAALAAVSWLVRAYSLSTAVATAGAVVFNVLVFGGAHLYLAARGEAGSVPVASRWRFLAFLAVAAVAALAGIAFGGAVHDALGVGVREVGVAFVAVAALAYLVVEARSGYRDAMAADR</sequence>
<protein>
    <submittedName>
        <fullName evidence="2">Uncharacterized protein</fullName>
    </submittedName>
</protein>
<feature type="transmembrane region" description="Helical" evidence="1">
    <location>
        <begin position="42"/>
        <end position="61"/>
    </location>
</feature>
<evidence type="ECO:0000313" key="2">
    <source>
        <dbReference type="EMBL" id="MFC6952726.1"/>
    </source>
</evidence>
<dbReference type="AlphaFoldDB" id="A0ABD5VIK3"/>